<feature type="chain" id="PRO_5021811728" description="Lipocalin-like domain-containing protein" evidence="1">
    <location>
        <begin position="22"/>
        <end position="171"/>
    </location>
</feature>
<gene>
    <name evidence="2" type="ORF">Spb1_20280</name>
</gene>
<dbReference type="KEGG" id="peh:Spb1_20280"/>
<dbReference type="Proteomes" id="UP000315349">
    <property type="component" value="Chromosome"/>
</dbReference>
<organism evidence="2 3">
    <name type="scientific">Planctopirus ephydatiae</name>
    <dbReference type="NCBI Taxonomy" id="2528019"/>
    <lineage>
        <taxon>Bacteria</taxon>
        <taxon>Pseudomonadati</taxon>
        <taxon>Planctomycetota</taxon>
        <taxon>Planctomycetia</taxon>
        <taxon>Planctomycetales</taxon>
        <taxon>Planctomycetaceae</taxon>
        <taxon>Planctopirus</taxon>
    </lineage>
</organism>
<evidence type="ECO:0000313" key="3">
    <source>
        <dbReference type="Proteomes" id="UP000315349"/>
    </source>
</evidence>
<dbReference type="EMBL" id="CP036299">
    <property type="protein sequence ID" value="QDV30100.1"/>
    <property type="molecule type" value="Genomic_DNA"/>
</dbReference>
<proteinExistence type="predicted"/>
<sequence length="171" mass="19204" precursor="true">MNFLRLQTVIALCLLATSISADDKISEQESQRYYFGLMQKARTFILEPNTGHKYLRGVWRLDQMAHVGDSHYTRADKGDDVSLICNDTRLTQVDFNRHSDEFTEVTEQLAALRANADGSLSIGKGRRYIPLDDNHMAVAAYDYIVVLQRVSGRAKSSEETAGKPTADDSKD</sequence>
<evidence type="ECO:0000256" key="1">
    <source>
        <dbReference type="SAM" id="SignalP"/>
    </source>
</evidence>
<keyword evidence="3" id="KW-1185">Reference proteome</keyword>
<dbReference type="RefSeq" id="WP_145298912.1">
    <property type="nucleotide sequence ID" value="NZ_CP036299.1"/>
</dbReference>
<dbReference type="AlphaFoldDB" id="A0A518GNA1"/>
<evidence type="ECO:0008006" key="4">
    <source>
        <dbReference type="Google" id="ProtNLM"/>
    </source>
</evidence>
<reference evidence="2 3" key="1">
    <citation type="submission" date="2019-02" db="EMBL/GenBank/DDBJ databases">
        <title>Deep-cultivation of Planctomycetes and their phenomic and genomic characterization uncovers novel biology.</title>
        <authorList>
            <person name="Wiegand S."/>
            <person name="Jogler M."/>
            <person name="Boedeker C."/>
            <person name="Pinto D."/>
            <person name="Vollmers J."/>
            <person name="Rivas-Marin E."/>
            <person name="Kohn T."/>
            <person name="Peeters S.H."/>
            <person name="Heuer A."/>
            <person name="Rast P."/>
            <person name="Oberbeckmann S."/>
            <person name="Bunk B."/>
            <person name="Jeske O."/>
            <person name="Meyerdierks A."/>
            <person name="Storesund J.E."/>
            <person name="Kallscheuer N."/>
            <person name="Luecker S."/>
            <person name="Lage O.M."/>
            <person name="Pohl T."/>
            <person name="Merkel B.J."/>
            <person name="Hornburger P."/>
            <person name="Mueller R.-W."/>
            <person name="Bruemmer F."/>
            <person name="Labrenz M."/>
            <person name="Spormann A.M."/>
            <person name="Op den Camp H."/>
            <person name="Overmann J."/>
            <person name="Amann R."/>
            <person name="Jetten M.S.M."/>
            <person name="Mascher T."/>
            <person name="Medema M.H."/>
            <person name="Devos D.P."/>
            <person name="Kaster A.-K."/>
            <person name="Ovreas L."/>
            <person name="Rohde M."/>
            <person name="Galperin M.Y."/>
            <person name="Jogler C."/>
        </authorList>
    </citation>
    <scope>NUCLEOTIDE SEQUENCE [LARGE SCALE GENOMIC DNA]</scope>
    <source>
        <strain evidence="2 3">Spb1</strain>
    </source>
</reference>
<keyword evidence="1" id="KW-0732">Signal</keyword>
<protein>
    <recommendedName>
        <fullName evidence="4">Lipocalin-like domain-containing protein</fullName>
    </recommendedName>
</protein>
<accession>A0A518GNA1</accession>
<feature type="signal peptide" evidence="1">
    <location>
        <begin position="1"/>
        <end position="21"/>
    </location>
</feature>
<evidence type="ECO:0000313" key="2">
    <source>
        <dbReference type="EMBL" id="QDV30100.1"/>
    </source>
</evidence>
<name>A0A518GNA1_9PLAN</name>